<dbReference type="Proteomes" id="UP000596742">
    <property type="component" value="Unassembled WGS sequence"/>
</dbReference>
<dbReference type="PROSITE" id="PS50003">
    <property type="entry name" value="PH_DOMAIN"/>
    <property type="match status" value="1"/>
</dbReference>
<dbReference type="GO" id="GO:0045989">
    <property type="term" value="P:positive regulation of striated muscle contraction"/>
    <property type="evidence" value="ECO:0007669"/>
    <property type="project" value="UniProtKB-ARBA"/>
</dbReference>
<keyword evidence="11" id="KW-1185">Reference proteome</keyword>
<protein>
    <submittedName>
        <fullName evidence="10">Uncharacterized protein</fullName>
    </submittedName>
</protein>
<dbReference type="SMART" id="SM00409">
    <property type="entry name" value="IG"/>
    <property type="match status" value="7"/>
</dbReference>
<feature type="region of interest" description="Disordered" evidence="5">
    <location>
        <begin position="656"/>
        <end position="693"/>
    </location>
</feature>
<feature type="compositionally biased region" description="Basic and acidic residues" evidence="5">
    <location>
        <begin position="294"/>
        <end position="308"/>
    </location>
</feature>
<feature type="domain" description="Ig-like" evidence="8">
    <location>
        <begin position="2116"/>
        <end position="2204"/>
    </location>
</feature>
<evidence type="ECO:0000256" key="4">
    <source>
        <dbReference type="ARBA" id="ARBA00023319"/>
    </source>
</evidence>
<feature type="region of interest" description="Disordered" evidence="5">
    <location>
        <begin position="340"/>
        <end position="381"/>
    </location>
</feature>
<dbReference type="SMART" id="SM00233">
    <property type="entry name" value="PH"/>
    <property type="match status" value="1"/>
</dbReference>
<dbReference type="SUPFAM" id="SSF49265">
    <property type="entry name" value="Fibronectin type III"/>
    <property type="match status" value="2"/>
</dbReference>
<keyword evidence="3" id="KW-0677">Repeat</keyword>
<dbReference type="InterPro" id="IPR003599">
    <property type="entry name" value="Ig_sub"/>
</dbReference>
<dbReference type="SUPFAM" id="SSF48065">
    <property type="entry name" value="DBL homology domain (DH-domain)"/>
    <property type="match status" value="1"/>
</dbReference>
<dbReference type="Gene3D" id="2.30.29.30">
    <property type="entry name" value="Pleckstrin-homology domain (PH domain)/Phosphotyrosine-binding domain (PTB)"/>
    <property type="match status" value="1"/>
</dbReference>
<dbReference type="GO" id="GO:0005886">
    <property type="term" value="C:plasma membrane"/>
    <property type="evidence" value="ECO:0007669"/>
    <property type="project" value="TreeGrafter"/>
</dbReference>
<dbReference type="InterPro" id="IPR036179">
    <property type="entry name" value="Ig-like_dom_sf"/>
</dbReference>
<reference evidence="10" key="1">
    <citation type="submission" date="2018-11" db="EMBL/GenBank/DDBJ databases">
        <authorList>
            <person name="Alioto T."/>
            <person name="Alioto T."/>
        </authorList>
    </citation>
    <scope>NUCLEOTIDE SEQUENCE</scope>
</reference>
<feature type="compositionally biased region" description="Basic and acidic residues" evidence="5">
    <location>
        <begin position="199"/>
        <end position="215"/>
    </location>
</feature>
<feature type="compositionally biased region" description="Polar residues" evidence="5">
    <location>
        <begin position="280"/>
        <end position="293"/>
    </location>
</feature>
<evidence type="ECO:0000259" key="9">
    <source>
        <dbReference type="PROSITE" id="PS50853"/>
    </source>
</evidence>
<name>A0A8B6CAD8_MYTGA</name>
<dbReference type="Pfam" id="PF22697">
    <property type="entry name" value="SOS1_NGEF_PH"/>
    <property type="match status" value="1"/>
</dbReference>
<dbReference type="Gene3D" id="1.20.900.10">
    <property type="entry name" value="Dbl homology (DH) domain"/>
    <property type="match status" value="1"/>
</dbReference>
<evidence type="ECO:0000256" key="3">
    <source>
        <dbReference type="ARBA" id="ARBA00022737"/>
    </source>
</evidence>
<dbReference type="GO" id="GO:0007156">
    <property type="term" value="P:homophilic cell adhesion via plasma membrane adhesion molecules"/>
    <property type="evidence" value="ECO:0007669"/>
    <property type="project" value="TreeGrafter"/>
</dbReference>
<comment type="caution">
    <text evidence="10">The sequence shown here is derived from an EMBL/GenBank/DDBJ whole genome shotgun (WGS) entry which is preliminary data.</text>
</comment>
<gene>
    <name evidence="10" type="ORF">MGAL_10B030251</name>
</gene>
<dbReference type="GO" id="GO:0060298">
    <property type="term" value="P:positive regulation of sarcomere organization"/>
    <property type="evidence" value="ECO:0007669"/>
    <property type="project" value="UniProtKB-ARBA"/>
</dbReference>
<feature type="domain" description="Ig-like" evidence="8">
    <location>
        <begin position="2228"/>
        <end position="2317"/>
    </location>
</feature>
<keyword evidence="2" id="KW-0963">Cytoplasm</keyword>
<feature type="compositionally biased region" description="Basic and acidic residues" evidence="5">
    <location>
        <begin position="1054"/>
        <end position="1070"/>
    </location>
</feature>
<evidence type="ECO:0000259" key="7">
    <source>
        <dbReference type="PROSITE" id="PS50010"/>
    </source>
</evidence>
<dbReference type="OrthoDB" id="2570713at2759"/>
<dbReference type="CDD" id="cd00063">
    <property type="entry name" value="FN3"/>
    <property type="match status" value="2"/>
</dbReference>
<dbReference type="InterPro" id="IPR036116">
    <property type="entry name" value="FN3_sf"/>
</dbReference>
<dbReference type="SUPFAM" id="SSF50729">
    <property type="entry name" value="PH domain-like"/>
    <property type="match status" value="1"/>
</dbReference>
<dbReference type="EMBL" id="UYJE01001396">
    <property type="protein sequence ID" value="VDI01830.1"/>
    <property type="molecule type" value="Genomic_DNA"/>
</dbReference>
<feature type="region of interest" description="Disordered" evidence="5">
    <location>
        <begin position="178"/>
        <end position="313"/>
    </location>
</feature>
<dbReference type="InterPro" id="IPR013098">
    <property type="entry name" value="Ig_I-set"/>
</dbReference>
<dbReference type="InterPro" id="IPR013783">
    <property type="entry name" value="Ig-like_fold"/>
</dbReference>
<keyword evidence="4" id="KW-0393">Immunoglobulin domain</keyword>
<dbReference type="FunFam" id="2.60.40.10:FF:000425">
    <property type="entry name" value="Myosin light chain kinase"/>
    <property type="match status" value="4"/>
</dbReference>
<feature type="domain" description="Ig-like" evidence="8">
    <location>
        <begin position="2433"/>
        <end position="2522"/>
    </location>
</feature>
<dbReference type="SMART" id="SM00325">
    <property type="entry name" value="RhoGEF"/>
    <property type="match status" value="1"/>
</dbReference>
<dbReference type="InterPro" id="IPR000219">
    <property type="entry name" value="DH_dom"/>
</dbReference>
<feature type="domain" description="Fibronectin type-III" evidence="9">
    <location>
        <begin position="2790"/>
        <end position="2887"/>
    </location>
</feature>
<evidence type="ECO:0000256" key="5">
    <source>
        <dbReference type="SAM" id="MobiDB-lite"/>
    </source>
</evidence>
<evidence type="ECO:0000256" key="2">
    <source>
        <dbReference type="ARBA" id="ARBA00022490"/>
    </source>
</evidence>
<organism evidence="10 11">
    <name type="scientific">Mytilus galloprovincialis</name>
    <name type="common">Mediterranean mussel</name>
    <dbReference type="NCBI Taxonomy" id="29158"/>
    <lineage>
        <taxon>Eukaryota</taxon>
        <taxon>Metazoa</taxon>
        <taxon>Spiralia</taxon>
        <taxon>Lophotrochozoa</taxon>
        <taxon>Mollusca</taxon>
        <taxon>Bivalvia</taxon>
        <taxon>Autobranchia</taxon>
        <taxon>Pteriomorphia</taxon>
        <taxon>Mytilida</taxon>
        <taxon>Mytiloidea</taxon>
        <taxon>Mytilidae</taxon>
        <taxon>Mytilinae</taxon>
        <taxon>Mytilus</taxon>
    </lineage>
</organism>
<dbReference type="Pfam" id="PF00041">
    <property type="entry name" value="fn3"/>
    <property type="match status" value="1"/>
</dbReference>
<dbReference type="SUPFAM" id="SSF48726">
    <property type="entry name" value="Immunoglobulin"/>
    <property type="match status" value="7"/>
</dbReference>
<feature type="region of interest" description="Disordered" evidence="5">
    <location>
        <begin position="116"/>
        <end position="138"/>
    </location>
</feature>
<dbReference type="GO" id="GO:0005737">
    <property type="term" value="C:cytoplasm"/>
    <property type="evidence" value="ECO:0007669"/>
    <property type="project" value="UniProtKB-SubCell"/>
</dbReference>
<dbReference type="PANTHER" id="PTHR45080">
    <property type="entry name" value="CONTACTIN 5"/>
    <property type="match status" value="1"/>
</dbReference>
<feature type="region of interest" description="Disordered" evidence="5">
    <location>
        <begin position="1054"/>
        <end position="1073"/>
    </location>
</feature>
<dbReference type="InterPro" id="IPR001849">
    <property type="entry name" value="PH_domain"/>
</dbReference>
<proteinExistence type="predicted"/>
<dbReference type="InterPro" id="IPR035899">
    <property type="entry name" value="DBL_dom_sf"/>
</dbReference>
<dbReference type="Gene3D" id="2.60.40.10">
    <property type="entry name" value="Immunoglobulins"/>
    <property type="match status" value="9"/>
</dbReference>
<evidence type="ECO:0000313" key="10">
    <source>
        <dbReference type="EMBL" id="VDI01830.1"/>
    </source>
</evidence>
<dbReference type="InterPro" id="IPR011993">
    <property type="entry name" value="PH-like_dom_sf"/>
</dbReference>
<dbReference type="InterPro" id="IPR055251">
    <property type="entry name" value="SOS1_NGEF_PH"/>
</dbReference>
<sequence>MTFDQSGSRKDSNKRPLVLANLDKTENLDDFLSIDQIDRSLSANGIRQISMKVLSTGSATVEDGKRNISFPGSDQNKIDMSVNSMTNNDTILETDNLDGKAIADSGKAQDVDLAETDSGHFSSSSSIKQQNENKGSKVTISIDEVSDDEDLQVGLEDTVEELASFLKADDEFNRARRLTGDSGIADDDYSPPSSDEDVDHMGDKRRSSRKYSDQHNKKRAKKSPSCDDPFDDRCTRREINDQELESTKNIPNDKVFPSGRNGDPFDNKTSSSTSKKEDQNSITSDIDQPSNYIDKSRYQGVDDKEGTDCKPIQICENENEVENFVQNPKTSDINDRLKDGITSHQLKQKPNAIEEKNTQFEAENSNSEDDGEENFHSDEEEHRILEEIRPNLHMKKQLFDDSTSNAFSAESWSVYDSGHDCTLSESNFDAFPYQNVDKTDDGKFARNGIYDSIGKDEMCDSAEKDEISESAGKDEMCESAGKDEMVDNQTAENLSCDDKINAAGYEKLDLLRETGSSDIEKTTQVEKTFEKPKDITFVKSDENTGEDIVDLANDNGSNDGEHLFHSDEEEQQILAEIRPNLHLKKPMLDETRSNTLSLQSAESWSMYESGDDYSLSETNLDALSYQDIDDENFFLCKFGEKPSKIGDLKTTNHIEDIQNGKESRLIPENEIKNEDSRQSHKTSEKESNDEGMHSEIVSDFDTEKSLNKDNRICILADFDNDKYPTKDEIVELISDSNIDESSNKNTRVGISTEIDIDKSPTKDVIGELVSDIGINESPNKDIKIGNLSNLENDKSPTKEVIREFESDIDIEESHNNDKSMGTSTDFDNDKYPTKDVTGELVSDIDIKDSPINDKRIGILSDFDKDKSPTKHEIGELELNIHIDDSSNKNERFGILADFDNDKCPTKDVIGELVSDIDIDESHKKDKSSAILSDIETNTTNTKDKIDVGESPNKDQVGELLVDVDIDKSLSINDNKMQILADIDINESLDKMELFSENEFDNNQCQDSKLLKKNGQLLDKSKDMPANHSALDDDQRQVEQSNKILQDYNEKFRSLGEQENDSCRKQAKNNENDESELLTVDLRDTPYSSDEYIDDESDVSVEEIEEERCDILKQLDLSTYVINDASRKQQLPIVEENTSPELSDDTDFKIVESDTPMNSTIKDKETNKNSANDIQKSNDKIIMNDTSDNEQHGITCDDKEFQKRHGIEKLQQLHSMFSSNEIYDESIGLESLSDTRPALPNTLFIGDNQSLASLMGRIITETNTLQNASPPELEDVDFNDFVNILAVVPGKDTRILLSPISEEGTFSQIAESVDTLSPESVDEQTVKKPKRPSLIDLTVTDTDGVVERINLQNIDVLQSFSKPCNFDQPIETGVEQIPRIVKGPSSITAIDSEEIILQWTITGFPEPEVVIFKDGETLDICDGITLENDKNTWTLQIPYGMKEDAGLYEICAVNSSGNDILKTRVYVKSAKNSPVREDKFNNDQREEQIGVPEFLKSPSNVEVKEGDIIHVECQITEERVEILQDSTKCQLIIQKTEPEDAGIYMCRASNSVGVNQVQFTVCVTDQGDNIQTATDINNDEDRAKWNLVPGLDKAEWNQLVSSLDKAESNTVSSHDRLDKPTAPVIQFDMSESDECFSRRYEVMSDYHDAFNDIDLQRGEIIEVLDRSKESHWLVKSMQEQTKVCYAPPDLLVDTDIDNVGNVPAWNQGQVKNAVSKEEIQTKTKKVLAELLESETDYICDLKDLIDTYSQSREQGKVSDRKNIKEGKISDKKPVADKQDKILEDLSKLYQFHKETLLPSLLKTQDDAEIVGDLFTERRGSFCEYVPFVSDHDKAMEDTDPDQLAALMEAFSLILGDPANAFEDLMNRPLERIHEYIELLKTLIKLTAQSGGDCSGLMAAVQMLTEICRTMEDIVLLDKIEGYQGDVKQLGPVLKHEDVKVKEDKDSKSEGQRHVILFQDKIMVTKPMTSDPKGKLEFEKIIELKDLSVGKQKETDGSSSCTIELWEDKSLELSASPSLKLQVQDIHAKQAWVRDIQEAKKKLELQEETLTMPEFKQKLKGKNLTSTPKKSKLVKNIDSVEVESDRSSDDFNILGTTRKDLVGDRYVAAEFEDGTTRPLFKRKLQKTIVEENSTAKLECEVAGIPQPKVLWLKNNRPLFESDHCKVVTDGATHTLEFTDIRKGDTGLYTARAMNVNGSTISTAELYVGEVQPALLNKYKEGLSDSKYQTPAYFFQMNSCQVEEGRLARFDCRVVAYPKPEIVWMKDGKIVEPNDRYKLLNFNNEIYSLLIQNVVNEDMGRYTCWAHNKYGEAMTEAYLNVIAFHDQQEEGDISPQFLTRFYDQTLTEGVPAELQCLIDGRPFPTIKWLFNDCEIIPNDNVHILQEKNLIGLCIKEVTSNDLGTYTCNLKNALGEAKCSAGLNVLSEKIKNVPVLPKFLRKLSDQNVRTGEGVTFEVVVIGEPPPKVTWLFNHKPISETRRRFKISQDGDVYRLTIEDLILDDDGKITCKAVNSEGEVYSSGNLLVRESRKGSEKPEEPKFTQKDFDAKYGYLPTFIKKIEDTSIPTGKDGKFECRVMGIPEPTVTWKKDGRNLTNDGHYLISQDGGNCYLTIRGAKDRDQGLYTCIVANAAGENTCTAYMKLTEALKPGEHFDRESSLAPLIRKGTGEVPTMPYEKPTISDIRPESTRLTWQPVLTSALSPDSKNIKYLIEGRELPDADWRKLASGIHGNTHLLRNLRPQRDYDFRVRAENQFGVSDATTPAMLERPRTEVDDFADSMKSKVPQFKRPPELPKSKPMIADFGTDSVKLAWQPAYVPPAVKTAPPVSYRLEAQELPATDWLPLSSRLTDTSHYLSDLLSDRDYNIRVRAENKYGLSEPTDSIWIPRAKAFPGVPISRPEITEMEPHMVKLRWERVDVPSFSANDNELMYMIEMQAPPVQGLVHCCKRHTRNSLCCVRLRTWPGL</sequence>
<dbReference type="GO" id="GO:0005085">
    <property type="term" value="F:guanyl-nucleotide exchange factor activity"/>
    <property type="evidence" value="ECO:0007669"/>
    <property type="project" value="InterPro"/>
</dbReference>
<feature type="domain" description="Ig-like" evidence="8">
    <location>
        <begin position="2551"/>
        <end position="2641"/>
    </location>
</feature>
<dbReference type="SMART" id="SM00060">
    <property type="entry name" value="FN3"/>
    <property type="match status" value="2"/>
</dbReference>
<feature type="domain" description="PH" evidence="6">
    <location>
        <begin position="1924"/>
        <end position="2039"/>
    </location>
</feature>
<feature type="region of interest" description="Disordered" evidence="5">
    <location>
        <begin position="1151"/>
        <end position="1192"/>
    </location>
</feature>
<feature type="compositionally biased region" description="Acidic residues" evidence="5">
    <location>
        <begin position="184"/>
        <end position="198"/>
    </location>
</feature>
<dbReference type="SMART" id="SM00408">
    <property type="entry name" value="IGc2"/>
    <property type="match status" value="7"/>
</dbReference>
<dbReference type="PANTHER" id="PTHR45080:SF26">
    <property type="entry name" value="PALLADIN"/>
    <property type="match status" value="1"/>
</dbReference>
<feature type="domain" description="Fibronectin type-III" evidence="9">
    <location>
        <begin position="2671"/>
        <end position="2767"/>
    </location>
</feature>
<comment type="subcellular location">
    <subcellularLocation>
        <location evidence="1">Cytoplasm</location>
    </subcellularLocation>
</comment>
<accession>A0A8B6CAD8</accession>
<evidence type="ECO:0000256" key="1">
    <source>
        <dbReference type="ARBA" id="ARBA00004496"/>
    </source>
</evidence>
<dbReference type="InterPro" id="IPR050958">
    <property type="entry name" value="Cell_Adh-Cytoskel_Orgn"/>
</dbReference>
<dbReference type="Pfam" id="PF00621">
    <property type="entry name" value="RhoGEF"/>
    <property type="match status" value="1"/>
</dbReference>
<dbReference type="InterPro" id="IPR007110">
    <property type="entry name" value="Ig-like_dom"/>
</dbReference>
<dbReference type="PROSITE" id="PS50835">
    <property type="entry name" value="IG_LIKE"/>
    <property type="match status" value="6"/>
</dbReference>
<evidence type="ECO:0000313" key="11">
    <source>
        <dbReference type="Proteomes" id="UP000596742"/>
    </source>
</evidence>
<feature type="compositionally biased region" description="Polar residues" evidence="5">
    <location>
        <begin position="119"/>
        <end position="138"/>
    </location>
</feature>
<feature type="domain" description="DH" evidence="7">
    <location>
        <begin position="1721"/>
        <end position="1912"/>
    </location>
</feature>
<dbReference type="FunFam" id="2.60.40.10:FF:000107">
    <property type="entry name" value="Myosin, light chain kinase a"/>
    <property type="match status" value="1"/>
</dbReference>
<evidence type="ECO:0000259" key="8">
    <source>
        <dbReference type="PROSITE" id="PS50835"/>
    </source>
</evidence>
<dbReference type="Pfam" id="PF07679">
    <property type="entry name" value="I-set"/>
    <property type="match status" value="7"/>
</dbReference>
<feature type="domain" description="Ig-like" evidence="8">
    <location>
        <begin position="2332"/>
        <end position="2420"/>
    </location>
</feature>
<dbReference type="PROSITE" id="PS50853">
    <property type="entry name" value="FN3"/>
    <property type="match status" value="2"/>
</dbReference>
<dbReference type="PROSITE" id="PS50010">
    <property type="entry name" value="DH_2"/>
    <property type="match status" value="1"/>
</dbReference>
<feature type="domain" description="Ig-like" evidence="8">
    <location>
        <begin position="1491"/>
        <end position="1559"/>
    </location>
</feature>
<feature type="compositionally biased region" description="Basic and acidic residues" evidence="5">
    <location>
        <begin position="231"/>
        <end position="240"/>
    </location>
</feature>
<dbReference type="InterPro" id="IPR003961">
    <property type="entry name" value="FN3_dom"/>
</dbReference>
<dbReference type="InterPro" id="IPR003598">
    <property type="entry name" value="Ig_sub2"/>
</dbReference>
<evidence type="ECO:0000259" key="6">
    <source>
        <dbReference type="PROSITE" id="PS50003"/>
    </source>
</evidence>